<dbReference type="EMBL" id="MU167242">
    <property type="protein sequence ID" value="KAG0147912.1"/>
    <property type="molecule type" value="Genomic_DNA"/>
</dbReference>
<evidence type="ECO:0000256" key="1">
    <source>
        <dbReference type="SAM" id="MobiDB-lite"/>
    </source>
</evidence>
<proteinExistence type="predicted"/>
<gene>
    <name evidence="2" type="ORF">CROQUDRAFT_102351</name>
    <name evidence="3" type="ORF">CROQUDRAFT_106108</name>
</gene>
<feature type="region of interest" description="Disordered" evidence="1">
    <location>
        <begin position="59"/>
        <end position="78"/>
    </location>
</feature>
<dbReference type="EMBL" id="MU167953">
    <property type="protein sequence ID" value="KAG0139008.1"/>
    <property type="molecule type" value="Genomic_DNA"/>
</dbReference>
<evidence type="ECO:0000313" key="4">
    <source>
        <dbReference type="Proteomes" id="UP000886653"/>
    </source>
</evidence>
<keyword evidence="4" id="KW-1185">Reference proteome</keyword>
<dbReference type="Proteomes" id="UP000886653">
    <property type="component" value="Unassembled WGS sequence"/>
</dbReference>
<evidence type="ECO:0000313" key="3">
    <source>
        <dbReference type="EMBL" id="KAG0147912.1"/>
    </source>
</evidence>
<comment type="caution">
    <text evidence="3">The sequence shown here is derived from an EMBL/GenBank/DDBJ whole genome shotgun (WGS) entry which is preliminary data.</text>
</comment>
<sequence>MSLVVITAMCVYAAEIVYTPDHRMSTQFSHTPKLDDIPARLSIIQLFRISVTTHTEPEPSHTFFSTVVPDPTDPARIT</sequence>
<protein>
    <submittedName>
        <fullName evidence="3">Uncharacterized protein</fullName>
    </submittedName>
</protein>
<reference evidence="3" key="1">
    <citation type="submission" date="2013-11" db="EMBL/GenBank/DDBJ databases">
        <title>Genome sequence of the fusiform rust pathogen reveals effectors for host alternation and coevolution with pine.</title>
        <authorList>
            <consortium name="DOE Joint Genome Institute"/>
            <person name="Smith K."/>
            <person name="Pendleton A."/>
            <person name="Kubisiak T."/>
            <person name="Anderson C."/>
            <person name="Salamov A."/>
            <person name="Aerts A."/>
            <person name="Riley R."/>
            <person name="Clum A."/>
            <person name="Lindquist E."/>
            <person name="Ence D."/>
            <person name="Campbell M."/>
            <person name="Kronenberg Z."/>
            <person name="Feau N."/>
            <person name="Dhillon B."/>
            <person name="Hamelin R."/>
            <person name="Burleigh J."/>
            <person name="Smith J."/>
            <person name="Yandell M."/>
            <person name="Nelson C."/>
            <person name="Grigoriev I."/>
            <person name="Davis J."/>
        </authorList>
    </citation>
    <scope>NUCLEOTIDE SEQUENCE</scope>
    <source>
        <strain evidence="3">G11</strain>
    </source>
</reference>
<accession>A0A9P6NLT1</accession>
<name>A0A9P6NLT1_9BASI</name>
<dbReference type="AlphaFoldDB" id="A0A9P6NLT1"/>
<organism evidence="3 4">
    <name type="scientific">Cronartium quercuum f. sp. fusiforme G11</name>
    <dbReference type="NCBI Taxonomy" id="708437"/>
    <lineage>
        <taxon>Eukaryota</taxon>
        <taxon>Fungi</taxon>
        <taxon>Dikarya</taxon>
        <taxon>Basidiomycota</taxon>
        <taxon>Pucciniomycotina</taxon>
        <taxon>Pucciniomycetes</taxon>
        <taxon>Pucciniales</taxon>
        <taxon>Coleosporiaceae</taxon>
        <taxon>Cronartium</taxon>
    </lineage>
</organism>
<evidence type="ECO:0000313" key="2">
    <source>
        <dbReference type="EMBL" id="KAG0139008.1"/>
    </source>
</evidence>